<reference evidence="1 2" key="1">
    <citation type="journal article" date="2019" name="Emerg. Microbes Infect.">
        <title>Comprehensive subspecies identification of 175 nontuberculous mycobacteria species based on 7547 genomic profiles.</title>
        <authorList>
            <person name="Matsumoto Y."/>
            <person name="Kinjo T."/>
            <person name="Motooka D."/>
            <person name="Nabeya D."/>
            <person name="Jung N."/>
            <person name="Uechi K."/>
            <person name="Horii T."/>
            <person name="Iida T."/>
            <person name="Fujita J."/>
            <person name="Nakamura S."/>
        </authorList>
    </citation>
    <scope>NUCLEOTIDE SEQUENCE [LARGE SCALE GENOMIC DNA]</scope>
    <source>
        <strain evidence="1 2">JCM 13571</strain>
    </source>
</reference>
<dbReference type="KEGG" id="mhib:MHIB_13460"/>
<dbReference type="RefSeq" id="WP_085136908.1">
    <property type="nucleotide sequence ID" value="NZ_AP022609.1"/>
</dbReference>
<organism evidence="1 2">
    <name type="scientific">Mycolicibacter hiberniae</name>
    <dbReference type="NCBI Taxonomy" id="29314"/>
    <lineage>
        <taxon>Bacteria</taxon>
        <taxon>Bacillati</taxon>
        <taxon>Actinomycetota</taxon>
        <taxon>Actinomycetes</taxon>
        <taxon>Mycobacteriales</taxon>
        <taxon>Mycobacteriaceae</taxon>
        <taxon>Mycolicibacter</taxon>
    </lineage>
</organism>
<evidence type="ECO:0000313" key="1">
    <source>
        <dbReference type="EMBL" id="BBZ22928.1"/>
    </source>
</evidence>
<evidence type="ECO:0000313" key="2">
    <source>
        <dbReference type="Proteomes" id="UP000467260"/>
    </source>
</evidence>
<dbReference type="OrthoDB" id="74134at2"/>
<sequence>MNPLLHRCCLTALALSGVFVGGWAYCAPLHWYNTFPGFGLRWLPVLGPYNEHFAKDVGAMYLATAVLAGIAFGYLGNRALMLATALTLSTFNLLHLSYHVAMLHMYGPLDAALNVISLTVILLCSAAIALPVETKADSVTTAALAGRR</sequence>
<keyword evidence="2" id="KW-1185">Reference proteome</keyword>
<dbReference type="Proteomes" id="UP000467260">
    <property type="component" value="Chromosome"/>
</dbReference>
<accession>A0A7I7X3S5</accession>
<name>A0A7I7X3S5_9MYCO</name>
<gene>
    <name evidence="1" type="ORF">MHIB_13460</name>
</gene>
<dbReference type="EMBL" id="AP022609">
    <property type="protein sequence ID" value="BBZ22928.1"/>
    <property type="molecule type" value="Genomic_DNA"/>
</dbReference>
<dbReference type="AlphaFoldDB" id="A0A7I7X3S5"/>
<protein>
    <submittedName>
        <fullName evidence="1">Uncharacterized protein</fullName>
    </submittedName>
</protein>
<proteinExistence type="predicted"/>